<dbReference type="Gene3D" id="1.20.1260.10">
    <property type="match status" value="1"/>
</dbReference>
<name>A0A2P8DXK6_9ACTN</name>
<comment type="caution">
    <text evidence="2">The sequence shown here is derived from an EMBL/GenBank/DDBJ whole genome shotgun (WGS) entry which is preliminary data.</text>
</comment>
<dbReference type="InterPro" id="IPR059125">
    <property type="entry name" value="Ferritin_actino"/>
</dbReference>
<accession>A0A2P8DXK6</accession>
<sequence length="233" mass="24878">MAAVTPPASPLSSGDPTYRAGVVDLLGVLGLGELIAFDRMSADSGLAPTLADKAALAAMAVTEFHHFERIRDRLGDLGVSVDEAMTPFRTAYEEFHANTAPSDWLEGLVKAYVGDGIAADFYREVAEAVDPETRELVREVLADSGHSDFVVDRVRQALDDDPRVAGRLALWARRLVGEALAQAQRVAVDREALAALVVGGADGDGLDLAQLGDLFTRLTRNHAERLGRLGLSS</sequence>
<dbReference type="InterPro" id="IPR009078">
    <property type="entry name" value="Ferritin-like_SF"/>
</dbReference>
<dbReference type="CDD" id="cd00657">
    <property type="entry name" value="Ferritin_like"/>
    <property type="match status" value="1"/>
</dbReference>
<proteinExistence type="predicted"/>
<dbReference type="Pfam" id="PF13794">
    <property type="entry name" value="MiaE_2"/>
    <property type="match status" value="1"/>
</dbReference>
<dbReference type="SUPFAM" id="SSF47240">
    <property type="entry name" value="Ferritin-like"/>
    <property type="match status" value="1"/>
</dbReference>
<dbReference type="RefSeq" id="WP_420842007.1">
    <property type="nucleotide sequence ID" value="NZ_PYGE01000012.1"/>
</dbReference>
<evidence type="ECO:0000313" key="3">
    <source>
        <dbReference type="Proteomes" id="UP000243528"/>
    </source>
</evidence>
<dbReference type="InterPro" id="IPR012347">
    <property type="entry name" value="Ferritin-like"/>
</dbReference>
<dbReference type="AlphaFoldDB" id="A0A2P8DXK6"/>
<reference evidence="2 3" key="1">
    <citation type="submission" date="2018-03" db="EMBL/GenBank/DDBJ databases">
        <title>Genomic Encyclopedia of Archaeal and Bacterial Type Strains, Phase II (KMG-II): from individual species to whole genera.</title>
        <authorList>
            <person name="Goeker M."/>
        </authorList>
    </citation>
    <scope>NUCLEOTIDE SEQUENCE [LARGE SCALE GENOMIC DNA]</scope>
    <source>
        <strain evidence="2 3">DSM 45211</strain>
    </source>
</reference>
<evidence type="ECO:0000259" key="1">
    <source>
        <dbReference type="Pfam" id="PF13794"/>
    </source>
</evidence>
<gene>
    <name evidence="2" type="ORF">CLV30_112137</name>
</gene>
<dbReference type="Proteomes" id="UP000243528">
    <property type="component" value="Unassembled WGS sequence"/>
</dbReference>
<organism evidence="2 3">
    <name type="scientific">Haloactinopolyspora alba</name>
    <dbReference type="NCBI Taxonomy" id="648780"/>
    <lineage>
        <taxon>Bacteria</taxon>
        <taxon>Bacillati</taxon>
        <taxon>Actinomycetota</taxon>
        <taxon>Actinomycetes</taxon>
        <taxon>Jiangellales</taxon>
        <taxon>Jiangellaceae</taxon>
        <taxon>Haloactinopolyspora</taxon>
    </lineage>
</organism>
<keyword evidence="3" id="KW-1185">Reference proteome</keyword>
<protein>
    <submittedName>
        <fullName evidence="2">tRNA-(MS[2]IO[6]A)-hydroxylase MiaE-like protein</fullName>
    </submittedName>
</protein>
<dbReference type="EMBL" id="PYGE01000012">
    <property type="protein sequence ID" value="PSL01897.1"/>
    <property type="molecule type" value="Genomic_DNA"/>
</dbReference>
<feature type="domain" description="Ferritin-like" evidence="1">
    <location>
        <begin position="17"/>
        <end position="200"/>
    </location>
</feature>
<evidence type="ECO:0000313" key="2">
    <source>
        <dbReference type="EMBL" id="PSL01897.1"/>
    </source>
</evidence>